<evidence type="ECO:0000313" key="1">
    <source>
        <dbReference type="Proteomes" id="UP000887580"/>
    </source>
</evidence>
<reference evidence="2" key="1">
    <citation type="submission" date="2022-11" db="UniProtKB">
        <authorList>
            <consortium name="WormBaseParasite"/>
        </authorList>
    </citation>
    <scope>IDENTIFICATION</scope>
</reference>
<sequence length="434" mass="50254">MKGEKEICDVVDISKSIFGTSFTVEWLLDSLRKNDKVYQNLHGDRIVKDVTAYDVSGGKGFVSQVLRCTVTFVDSTTTSAKDVYHTILKIPGMECMNEAKEKCDFDFDNFEKATNKDKYTFMTEIHKFECDFYKNLTTIIDVPCPKVFKTREWILKKQEGVIHMEDLTLRGKTLSFFENINLTQVKCVIRHLAHMHKNILSIDPEIWHGKYVKTQEALVDCAQLFAPMEAPFLKKSKREDVLIPIMNKLRKFYMNRDFAIYSTKQAHLDLGMKSVIVHGDMHSGNIMWAIDEEGDIQNEVAAFVDWQIMHEGSPMSDLSRFLTHCCDGVVRRQSEVFAIEYYFECLSKEFGSKEKVPFTVEQLKKAYNYCFLTQAFYSIGVTELMFTANEDKISSEYLKSAFYDFAVLKTLHLFEDADRLLQGEMKDVFEKYGV</sequence>
<proteinExistence type="predicted"/>
<name>A0AC35GWB0_9BILA</name>
<evidence type="ECO:0000313" key="2">
    <source>
        <dbReference type="WBParaSite" id="PS1159_v2.g9358.t1"/>
    </source>
</evidence>
<dbReference type="Proteomes" id="UP000887580">
    <property type="component" value="Unplaced"/>
</dbReference>
<protein>
    <submittedName>
        <fullName evidence="2">CHK kinase-like domain-containing protein</fullName>
    </submittedName>
</protein>
<organism evidence="1 2">
    <name type="scientific">Panagrolaimus sp. PS1159</name>
    <dbReference type="NCBI Taxonomy" id="55785"/>
    <lineage>
        <taxon>Eukaryota</taxon>
        <taxon>Metazoa</taxon>
        <taxon>Ecdysozoa</taxon>
        <taxon>Nematoda</taxon>
        <taxon>Chromadorea</taxon>
        <taxon>Rhabditida</taxon>
        <taxon>Tylenchina</taxon>
        <taxon>Panagrolaimomorpha</taxon>
        <taxon>Panagrolaimoidea</taxon>
        <taxon>Panagrolaimidae</taxon>
        <taxon>Panagrolaimus</taxon>
    </lineage>
</organism>
<accession>A0AC35GWB0</accession>
<dbReference type="WBParaSite" id="PS1159_v2.g9358.t1">
    <property type="protein sequence ID" value="PS1159_v2.g9358.t1"/>
    <property type="gene ID" value="PS1159_v2.g9358"/>
</dbReference>